<dbReference type="InterPro" id="IPR014153">
    <property type="entry name" value="Ds_break_AddB"/>
</dbReference>
<proteinExistence type="predicted"/>
<evidence type="ECO:0000256" key="1">
    <source>
        <dbReference type="SAM" id="MobiDB-lite"/>
    </source>
</evidence>
<dbReference type="InterPro" id="IPR038726">
    <property type="entry name" value="PDDEXK_AddAB-type"/>
</dbReference>
<evidence type="ECO:0000313" key="4">
    <source>
        <dbReference type="Proteomes" id="UP001139516"/>
    </source>
</evidence>
<comment type="caution">
    <text evidence="3">The sequence shown here is derived from an EMBL/GenBank/DDBJ whole genome shotgun (WGS) entry which is preliminary data.</text>
</comment>
<accession>A0A9X1YHY0</accession>
<evidence type="ECO:0000313" key="3">
    <source>
        <dbReference type="EMBL" id="MCK8786481.1"/>
    </source>
</evidence>
<feature type="domain" description="PD-(D/E)XK endonuclease-like" evidence="2">
    <location>
        <begin position="807"/>
        <end position="1041"/>
    </location>
</feature>
<dbReference type="EMBL" id="JALPRX010000086">
    <property type="protein sequence ID" value="MCK8786481.1"/>
    <property type="molecule type" value="Genomic_DNA"/>
</dbReference>
<dbReference type="SUPFAM" id="SSF52540">
    <property type="entry name" value="P-loop containing nucleoside triphosphate hydrolases"/>
    <property type="match status" value="1"/>
</dbReference>
<dbReference type="Gene3D" id="3.90.320.10">
    <property type="match status" value="1"/>
</dbReference>
<dbReference type="Proteomes" id="UP001139516">
    <property type="component" value="Unassembled WGS sequence"/>
</dbReference>
<sequence>MNLFDIPAHLPFLDCLASGVLGMTAPETPEALSRVTILLPTRRSARALREAFLRAAGDRALLLPRMRALAGLSTEDADELALPTLLDLPPAVEPLRRQGVLTELVLRLPPHFGGPGSPEQAWQLAGELATLLDEIALEGCDPENLATLVPEAHARHWEVTLTFLRAVIQDWNHWLGTQDLLDVGVRRVRALEAQRLAWEAAPPADPVIAAGIGLGTTIPAAAALLRCIALLPRGAVVLHGVTEESAAVRDAIGAAPSHPFSGQVRLLRAMEAPRDGIRRWPGCLHGAPAAAGGPPEAVVPEGRAALLGMALRPPAGMDAWQVREPERWAPALAGLSLLSVPDAQAEAVAIALVLREALERPGARAALVTPDRDLARRVSAELIRHGIAADDSAGEALVQTPAGAFVRLIARMVAEDFAPVPLLGVLKHPLCAGGWDRTRWLRATRLLERRALRGPRPAAGLAGLRHTLRVAFRGDPVPVAGAGGAGTGEAGAGGAGAGEDGAGADGQRGIGAPGTDLSGADPTGRETAADEERQARRAAELAECLGLLDRLEECLGGFALPAGVTRAPAAMLADHLAAAEALAATDETPGGLRLYAGEEGEPLADHFAALPPALGALPPVAATAWPALFDATLAGLAARSVRATRGRHGEAHPRVEILGLLEARLLRFDRVVLGALDEAVWPLATDPGPWMSRPMRTRFGLPEPEARIGRVCADFCLAACAAPEAVLSRAARRAGAPTVPARWLTRLQVFLAGQRGDGHGDGATGGLVLPPNPAAAWAAALDLPAGGAARPCERPAPRPPRDARPDRISVTEVATLIADPYAFYAKRVLRLRRIDPIDSDVGATDYGMLVHDALARFVRRLDAVAGWPGAEAAGEWFAEAASAALREAGARPGLAAFWRPRLERIGRFALAQERALREARGVRGSHAEVPGELTVRRPGGEVLLVGKADRIDLLANGMLSIIDYKTGAPPSTRAVIEGREPQLSLEAAMAAEGAFRGLPGRPVSSLTYWRVSGGPVAGEVKPVGWGPEEIEEQAHAALAQLGALVDGFLLGDRPFLARPHPARQPTGGDYDHLARVAEWAGAEDAETAG</sequence>
<protein>
    <submittedName>
        <fullName evidence="3">Double-strand break repair protein AddB</fullName>
    </submittedName>
</protein>
<keyword evidence="4" id="KW-1185">Reference proteome</keyword>
<dbReference type="RefSeq" id="WP_248668596.1">
    <property type="nucleotide sequence ID" value="NZ_JALPRX010000086.1"/>
</dbReference>
<feature type="compositionally biased region" description="Gly residues" evidence="1">
    <location>
        <begin position="483"/>
        <end position="512"/>
    </location>
</feature>
<dbReference type="NCBIfam" id="TIGR02786">
    <property type="entry name" value="addB_alphas"/>
    <property type="match status" value="1"/>
</dbReference>
<dbReference type="AlphaFoldDB" id="A0A9X1YHY0"/>
<evidence type="ECO:0000259" key="2">
    <source>
        <dbReference type="Pfam" id="PF12705"/>
    </source>
</evidence>
<dbReference type="InterPro" id="IPR011604">
    <property type="entry name" value="PDDEXK-like_dom_sf"/>
</dbReference>
<gene>
    <name evidence="3" type="primary">addB</name>
    <name evidence="3" type="ORF">M0638_19065</name>
</gene>
<feature type="compositionally biased region" description="Basic and acidic residues" evidence="1">
    <location>
        <begin position="523"/>
        <end position="534"/>
    </location>
</feature>
<name>A0A9X1YHY0_9PROT</name>
<reference evidence="3" key="1">
    <citation type="submission" date="2022-04" db="EMBL/GenBank/DDBJ databases">
        <title>Roseomonas acroporae sp. nov., isolated from coral Acropora digitifera.</title>
        <authorList>
            <person name="Sun H."/>
        </authorList>
    </citation>
    <scope>NUCLEOTIDE SEQUENCE</scope>
    <source>
        <strain evidence="3">NAR14</strain>
    </source>
</reference>
<dbReference type="Pfam" id="PF12705">
    <property type="entry name" value="PDDEXK_1"/>
    <property type="match status" value="1"/>
</dbReference>
<dbReference type="InterPro" id="IPR027417">
    <property type="entry name" value="P-loop_NTPase"/>
</dbReference>
<organism evidence="3 4">
    <name type="scientific">Roseomonas acroporae</name>
    <dbReference type="NCBI Taxonomy" id="2937791"/>
    <lineage>
        <taxon>Bacteria</taxon>
        <taxon>Pseudomonadati</taxon>
        <taxon>Pseudomonadota</taxon>
        <taxon>Alphaproteobacteria</taxon>
        <taxon>Acetobacterales</taxon>
        <taxon>Roseomonadaceae</taxon>
        <taxon>Roseomonas</taxon>
    </lineage>
</organism>
<feature type="region of interest" description="Disordered" evidence="1">
    <location>
        <begin position="483"/>
        <end position="534"/>
    </location>
</feature>